<gene>
    <name evidence="2" type="ORF">SAMN04489765_3905</name>
</gene>
<dbReference type="Proteomes" id="UP000183053">
    <property type="component" value="Unassembled WGS sequence"/>
</dbReference>
<evidence type="ECO:0000313" key="2">
    <source>
        <dbReference type="EMBL" id="SDR21656.1"/>
    </source>
</evidence>
<feature type="region of interest" description="Disordered" evidence="1">
    <location>
        <begin position="1"/>
        <end position="53"/>
    </location>
</feature>
<protein>
    <submittedName>
        <fullName evidence="2">Uncharacterized protein</fullName>
    </submittedName>
</protein>
<dbReference type="EMBL" id="FNLF01000002">
    <property type="protein sequence ID" value="SDR21656.1"/>
    <property type="molecule type" value="Genomic_DNA"/>
</dbReference>
<accession>A0A1H1H9A7</accession>
<sequence>MNPSESLFDPYTETAERPVVDRGAVERPAIGADPVSAEQPRPQLPLKPYIPTY</sequence>
<keyword evidence="3" id="KW-1185">Reference proteome</keyword>
<proteinExistence type="predicted"/>
<evidence type="ECO:0000256" key="1">
    <source>
        <dbReference type="SAM" id="MobiDB-lite"/>
    </source>
</evidence>
<evidence type="ECO:0000313" key="3">
    <source>
        <dbReference type="Proteomes" id="UP000183053"/>
    </source>
</evidence>
<dbReference type="AlphaFoldDB" id="A0A1H1H9A7"/>
<dbReference type="STRING" id="47312.SAMN04489765_3905"/>
<feature type="compositionally biased region" description="Basic and acidic residues" evidence="1">
    <location>
        <begin position="14"/>
        <end position="25"/>
    </location>
</feature>
<organism evidence="2 3">
    <name type="scientific">Tsukamurella pulmonis</name>
    <dbReference type="NCBI Taxonomy" id="47312"/>
    <lineage>
        <taxon>Bacteria</taxon>
        <taxon>Bacillati</taxon>
        <taxon>Actinomycetota</taxon>
        <taxon>Actinomycetes</taxon>
        <taxon>Mycobacteriales</taxon>
        <taxon>Tsukamurellaceae</taxon>
        <taxon>Tsukamurella</taxon>
    </lineage>
</organism>
<name>A0A1H1H9A7_9ACTN</name>
<reference evidence="3" key="1">
    <citation type="submission" date="2016-10" db="EMBL/GenBank/DDBJ databases">
        <authorList>
            <person name="Varghese N."/>
            <person name="Submissions S."/>
        </authorList>
    </citation>
    <scope>NUCLEOTIDE SEQUENCE [LARGE SCALE GENOMIC DNA]</scope>
    <source>
        <strain evidence="3">DSM 44142</strain>
    </source>
</reference>
<dbReference type="RefSeq" id="WP_156483177.1">
    <property type="nucleotide sequence ID" value="NZ_AP025457.1"/>
</dbReference>